<dbReference type="eggNOG" id="ENOG502Z8M6">
    <property type="taxonomic scope" value="Bacteria"/>
</dbReference>
<accession>M7N0D8</accession>
<dbReference type="Proteomes" id="UP000011910">
    <property type="component" value="Unassembled WGS sequence"/>
</dbReference>
<gene>
    <name evidence="1" type="ORF">ADICEAN_04192</name>
</gene>
<dbReference type="EMBL" id="AODQ01000209">
    <property type="protein sequence ID" value="EMR00686.1"/>
    <property type="molecule type" value="Genomic_DNA"/>
</dbReference>
<dbReference type="InterPro" id="IPR011990">
    <property type="entry name" value="TPR-like_helical_dom_sf"/>
</dbReference>
<evidence type="ECO:0000313" key="1">
    <source>
        <dbReference type="EMBL" id="EMR00686.1"/>
    </source>
</evidence>
<sequence>MNRYLLLLFTAVCSIACQPPFPESYEKDLQQGNTYIESYYQHIYLADLAYLKGNYQEAWQAWQRAFSSHPPLNQPMYLELYYAAKVAAHLKHDSLALSYIEALIQTHGKEWQAFETDTVFAELRRTPRWRLLKEKYPFMRQEYLNGVDLELRKEIATMQKRDQLYRSHQGALPAQKTLDSINTHRLMQLFESRGYPDERMIGNESVDGDWTINMTGIGIMLLHTADSIRMAYFVPKLLQFVQQGSCEPLMLGRAIDKYYLYNKELQVYGTYTNRDGSEIPVQYPEQLDSLRISIGLPPVAVQAERDALVQQMYGR</sequence>
<protein>
    <recommendedName>
        <fullName evidence="3">Tetratricopeptide repeat protein</fullName>
    </recommendedName>
</protein>
<dbReference type="AlphaFoldDB" id="M7N0D8"/>
<comment type="caution">
    <text evidence="1">The sequence shown here is derived from an EMBL/GenBank/DDBJ whole genome shotgun (WGS) entry which is preliminary data.</text>
</comment>
<keyword evidence="2" id="KW-1185">Reference proteome</keyword>
<evidence type="ECO:0000313" key="2">
    <source>
        <dbReference type="Proteomes" id="UP000011910"/>
    </source>
</evidence>
<dbReference type="STRING" id="1279009.ADICEAN_04192"/>
<dbReference type="OrthoDB" id="648472at2"/>
<dbReference type="SUPFAM" id="SSF48452">
    <property type="entry name" value="TPR-like"/>
    <property type="match status" value="1"/>
</dbReference>
<dbReference type="RefSeq" id="WP_009197567.1">
    <property type="nucleotide sequence ID" value="NZ_AODQ01000209.1"/>
</dbReference>
<evidence type="ECO:0008006" key="3">
    <source>
        <dbReference type="Google" id="ProtNLM"/>
    </source>
</evidence>
<organism evidence="1 2">
    <name type="scientific">Cesiribacter andamanensis AMV16</name>
    <dbReference type="NCBI Taxonomy" id="1279009"/>
    <lineage>
        <taxon>Bacteria</taxon>
        <taxon>Pseudomonadati</taxon>
        <taxon>Bacteroidota</taxon>
        <taxon>Cytophagia</taxon>
        <taxon>Cytophagales</taxon>
        <taxon>Cesiribacteraceae</taxon>
        <taxon>Cesiribacter</taxon>
    </lineage>
</organism>
<reference evidence="1 2" key="1">
    <citation type="journal article" date="2013" name="Genome Announc.">
        <title>Draft Genome Sequence of Cesiribacter andamanensis Strain AMV16T, Isolated from a Soil Sample from a Mud Volcano in the Andaman Islands, India.</title>
        <authorList>
            <person name="Shivaji S."/>
            <person name="Ara S."/>
            <person name="Begum Z."/>
            <person name="Srinivas T.N."/>
            <person name="Singh A."/>
            <person name="Kumar Pinnaka A."/>
        </authorList>
    </citation>
    <scope>NUCLEOTIDE SEQUENCE [LARGE SCALE GENOMIC DNA]</scope>
    <source>
        <strain evidence="1 2">AMV16</strain>
    </source>
</reference>
<name>M7N0D8_9BACT</name>
<proteinExistence type="predicted"/>